<dbReference type="AlphaFoldDB" id="T1BHA5"/>
<keyword evidence="2" id="KW-0030">Aminoacyl-tRNA synthetase</keyword>
<name>T1BHA5_9ZZZZ</name>
<sequence>MGTPFCITVDYDSIDSSSEKFQTVTVRKRDSREQDRIRISDLEKYLQDAIEVNFD</sequence>
<gene>
    <name evidence="2" type="ORF">B1B_10698</name>
</gene>
<comment type="caution">
    <text evidence="2">The sequence shown here is derived from an EMBL/GenBank/DDBJ whole genome shotgun (WGS) entry which is preliminary data.</text>
</comment>
<dbReference type="InterPro" id="IPR036621">
    <property type="entry name" value="Anticodon-bd_dom_sf"/>
</dbReference>
<dbReference type="GO" id="GO:0004812">
    <property type="term" value="F:aminoacyl-tRNA ligase activity"/>
    <property type="evidence" value="ECO:0007669"/>
    <property type="project" value="UniProtKB-KW"/>
</dbReference>
<feature type="domain" description="Anticodon-binding" evidence="1">
    <location>
        <begin position="1"/>
        <end position="48"/>
    </location>
</feature>
<proteinExistence type="predicted"/>
<reference evidence="2" key="1">
    <citation type="submission" date="2013-08" db="EMBL/GenBank/DDBJ databases">
        <authorList>
            <person name="Mendez C."/>
            <person name="Richter M."/>
            <person name="Ferrer M."/>
            <person name="Sanchez J."/>
        </authorList>
    </citation>
    <scope>NUCLEOTIDE SEQUENCE</scope>
</reference>
<dbReference type="InterPro" id="IPR004154">
    <property type="entry name" value="Anticodon-bd"/>
</dbReference>
<dbReference type="Pfam" id="PF03129">
    <property type="entry name" value="HGTP_anticodon"/>
    <property type="match status" value="1"/>
</dbReference>
<dbReference type="EMBL" id="AUZY01006960">
    <property type="protein sequence ID" value="EQD52499.1"/>
    <property type="molecule type" value="Genomic_DNA"/>
</dbReference>
<keyword evidence="2" id="KW-0436">Ligase</keyword>
<evidence type="ECO:0000313" key="2">
    <source>
        <dbReference type="EMBL" id="EQD52499.1"/>
    </source>
</evidence>
<accession>T1BHA5</accession>
<dbReference type="Gene3D" id="3.40.50.800">
    <property type="entry name" value="Anticodon-binding domain"/>
    <property type="match status" value="1"/>
</dbReference>
<reference evidence="2" key="2">
    <citation type="journal article" date="2014" name="ISME J.">
        <title>Microbial stratification in low pH oxic and suboxic macroscopic growths along an acid mine drainage.</title>
        <authorList>
            <person name="Mendez-Garcia C."/>
            <person name="Mesa V."/>
            <person name="Sprenger R.R."/>
            <person name="Richter M."/>
            <person name="Diez M.S."/>
            <person name="Solano J."/>
            <person name="Bargiela R."/>
            <person name="Golyshina O.V."/>
            <person name="Manteca A."/>
            <person name="Ramos J.L."/>
            <person name="Gallego J.R."/>
            <person name="Llorente I."/>
            <person name="Martins Dos Santos V.A."/>
            <person name="Jensen O.N."/>
            <person name="Pelaez A.I."/>
            <person name="Sanchez J."/>
            <person name="Ferrer M."/>
        </authorList>
    </citation>
    <scope>NUCLEOTIDE SEQUENCE</scope>
</reference>
<evidence type="ECO:0000259" key="1">
    <source>
        <dbReference type="Pfam" id="PF03129"/>
    </source>
</evidence>
<protein>
    <submittedName>
        <fullName evidence="2">Glycyl-tRNA synthetase</fullName>
    </submittedName>
</protein>
<organism evidence="2">
    <name type="scientific">mine drainage metagenome</name>
    <dbReference type="NCBI Taxonomy" id="410659"/>
    <lineage>
        <taxon>unclassified sequences</taxon>
        <taxon>metagenomes</taxon>
        <taxon>ecological metagenomes</taxon>
    </lineage>
</organism>
<dbReference type="SUPFAM" id="SSF52954">
    <property type="entry name" value="Class II aaRS ABD-related"/>
    <property type="match status" value="1"/>
</dbReference>